<proteinExistence type="inferred from homology"/>
<evidence type="ECO:0000256" key="1">
    <source>
        <dbReference type="ARBA" id="ARBA00022670"/>
    </source>
</evidence>
<dbReference type="PANTHER" id="PTHR22726:SF1">
    <property type="entry name" value="METALLOENDOPEPTIDASE OMA1, MITOCHONDRIAL"/>
    <property type="match status" value="1"/>
</dbReference>
<evidence type="ECO:0000256" key="5">
    <source>
        <dbReference type="ARBA" id="ARBA00023049"/>
    </source>
</evidence>
<dbReference type="GO" id="GO:0046872">
    <property type="term" value="F:metal ion binding"/>
    <property type="evidence" value="ECO:0007669"/>
    <property type="project" value="UniProtKB-KW"/>
</dbReference>
<keyword evidence="5 6" id="KW-0482">Metalloprotease</keyword>
<protein>
    <submittedName>
        <fullName evidence="9">M48 family metalloprotease</fullName>
    </submittedName>
</protein>
<dbReference type="EMBL" id="VGJX01000258">
    <property type="protein sequence ID" value="MBM3274579.1"/>
    <property type="molecule type" value="Genomic_DNA"/>
</dbReference>
<name>A0A938BMU8_9BACT</name>
<dbReference type="Pfam" id="PF01435">
    <property type="entry name" value="Peptidase_M48"/>
    <property type="match status" value="1"/>
</dbReference>
<dbReference type="InterPro" id="IPR001915">
    <property type="entry name" value="Peptidase_M48"/>
</dbReference>
<feature type="chain" id="PRO_5037068351" evidence="7">
    <location>
        <begin position="20"/>
        <end position="260"/>
    </location>
</feature>
<comment type="caution">
    <text evidence="9">The sequence shown here is derived from an EMBL/GenBank/DDBJ whole genome shotgun (WGS) entry which is preliminary data.</text>
</comment>
<dbReference type="Proteomes" id="UP000703893">
    <property type="component" value="Unassembled WGS sequence"/>
</dbReference>
<comment type="cofactor">
    <cofactor evidence="6">
        <name>Zn(2+)</name>
        <dbReference type="ChEBI" id="CHEBI:29105"/>
    </cofactor>
    <text evidence="6">Binds 1 zinc ion per subunit.</text>
</comment>
<keyword evidence="7" id="KW-0732">Signal</keyword>
<dbReference type="Gene3D" id="3.30.2010.10">
    <property type="entry name" value="Metalloproteases ('zincins'), catalytic domain"/>
    <property type="match status" value="1"/>
</dbReference>
<dbReference type="AlphaFoldDB" id="A0A938BMU8"/>
<evidence type="ECO:0000256" key="4">
    <source>
        <dbReference type="ARBA" id="ARBA00022833"/>
    </source>
</evidence>
<keyword evidence="3 6" id="KW-0378">Hydrolase</keyword>
<evidence type="ECO:0000259" key="8">
    <source>
        <dbReference type="Pfam" id="PF01435"/>
    </source>
</evidence>
<gene>
    <name evidence="9" type="ORF">FJZ00_05480</name>
</gene>
<dbReference type="GO" id="GO:0051603">
    <property type="term" value="P:proteolysis involved in protein catabolic process"/>
    <property type="evidence" value="ECO:0007669"/>
    <property type="project" value="TreeGrafter"/>
</dbReference>
<dbReference type="GO" id="GO:0016020">
    <property type="term" value="C:membrane"/>
    <property type="evidence" value="ECO:0007669"/>
    <property type="project" value="TreeGrafter"/>
</dbReference>
<feature type="domain" description="Peptidase M48" evidence="8">
    <location>
        <begin position="59"/>
        <end position="232"/>
    </location>
</feature>
<dbReference type="PANTHER" id="PTHR22726">
    <property type="entry name" value="METALLOENDOPEPTIDASE OMA1"/>
    <property type="match status" value="1"/>
</dbReference>
<evidence type="ECO:0000256" key="7">
    <source>
        <dbReference type="SAM" id="SignalP"/>
    </source>
</evidence>
<feature type="signal peptide" evidence="7">
    <location>
        <begin position="1"/>
        <end position="19"/>
    </location>
</feature>
<dbReference type="GO" id="GO:0004222">
    <property type="term" value="F:metalloendopeptidase activity"/>
    <property type="evidence" value="ECO:0007669"/>
    <property type="project" value="InterPro"/>
</dbReference>
<evidence type="ECO:0000313" key="9">
    <source>
        <dbReference type="EMBL" id="MBM3274579.1"/>
    </source>
</evidence>
<organism evidence="9 10">
    <name type="scientific">Candidatus Tanganyikabacteria bacterium</name>
    <dbReference type="NCBI Taxonomy" id="2961651"/>
    <lineage>
        <taxon>Bacteria</taxon>
        <taxon>Bacillati</taxon>
        <taxon>Candidatus Sericytochromatia</taxon>
        <taxon>Candidatus Tanganyikabacteria</taxon>
    </lineage>
</organism>
<keyword evidence="4 6" id="KW-0862">Zinc</keyword>
<evidence type="ECO:0000256" key="2">
    <source>
        <dbReference type="ARBA" id="ARBA00022723"/>
    </source>
</evidence>
<evidence type="ECO:0000256" key="3">
    <source>
        <dbReference type="ARBA" id="ARBA00022801"/>
    </source>
</evidence>
<reference evidence="9 10" key="1">
    <citation type="submission" date="2019-03" db="EMBL/GenBank/DDBJ databases">
        <title>Lake Tanganyika Metagenome-Assembled Genomes (MAGs).</title>
        <authorList>
            <person name="Tran P."/>
        </authorList>
    </citation>
    <scope>NUCLEOTIDE SEQUENCE [LARGE SCALE GENOMIC DNA]</scope>
    <source>
        <strain evidence="9">K_DeepCast_65m_m2_236</strain>
    </source>
</reference>
<keyword evidence="1 6" id="KW-0645">Protease</keyword>
<keyword evidence="2" id="KW-0479">Metal-binding</keyword>
<sequence length="260" mass="27418">MMLLAGLFAVLAGCAQVLAGALTAGQALLLTPDQEVALGREAAAEYLGKNRAVAFTAVQDEVKRVGKAVAEKSSQPGRPYDFTAVATDDVNAFALPGGPIFVTSGLLARLGDEAQLAGVLAHEVAHVAERHGIARLREVLVLQGIAIAALGNQSELLQRAAGITLSLIVKGRDRGSEQEADVLGIRWMASAGYDPRAMVDTLKMFREIGDVPGFLVWASDHPALADRIALADQQIAAEGLLRGTRDADRYKKAMADVSRP</sequence>
<accession>A0A938BMU8</accession>
<comment type="similarity">
    <text evidence="6">Belongs to the peptidase M48 family.</text>
</comment>
<evidence type="ECO:0000313" key="10">
    <source>
        <dbReference type="Proteomes" id="UP000703893"/>
    </source>
</evidence>
<evidence type="ECO:0000256" key="6">
    <source>
        <dbReference type="RuleBase" id="RU003983"/>
    </source>
</evidence>
<dbReference type="InterPro" id="IPR051156">
    <property type="entry name" value="Mito/Outer_Membr_Metalloprot"/>
</dbReference>